<evidence type="ECO:0000256" key="1">
    <source>
        <dbReference type="SAM" id="Phobius"/>
    </source>
</evidence>
<keyword evidence="1" id="KW-0472">Membrane</keyword>
<evidence type="ECO:0000313" key="2">
    <source>
        <dbReference type="EMBL" id="CAD1829028.1"/>
    </source>
</evidence>
<keyword evidence="1" id="KW-0812">Transmembrane</keyword>
<dbReference type="AlphaFoldDB" id="A0A6V7PEQ8"/>
<feature type="transmembrane region" description="Helical" evidence="1">
    <location>
        <begin position="107"/>
        <end position="127"/>
    </location>
</feature>
<dbReference type="EMBL" id="LR862147">
    <property type="protein sequence ID" value="CAD1829028.1"/>
    <property type="molecule type" value="Genomic_DNA"/>
</dbReference>
<reference evidence="2" key="1">
    <citation type="submission" date="2020-07" db="EMBL/GenBank/DDBJ databases">
        <authorList>
            <person name="Lin J."/>
        </authorList>
    </citation>
    <scope>NUCLEOTIDE SEQUENCE</scope>
</reference>
<name>A0A6V7PEQ8_ANACO</name>
<protein>
    <submittedName>
        <fullName evidence="2">Uncharacterized protein</fullName>
    </submittedName>
</protein>
<keyword evidence="1" id="KW-1133">Transmembrane helix</keyword>
<gene>
    <name evidence="2" type="ORF">CB5_LOCUS12239</name>
</gene>
<organism evidence="2">
    <name type="scientific">Ananas comosus var. bracteatus</name>
    <name type="common">red pineapple</name>
    <dbReference type="NCBI Taxonomy" id="296719"/>
    <lineage>
        <taxon>Eukaryota</taxon>
        <taxon>Viridiplantae</taxon>
        <taxon>Streptophyta</taxon>
        <taxon>Embryophyta</taxon>
        <taxon>Tracheophyta</taxon>
        <taxon>Spermatophyta</taxon>
        <taxon>Magnoliopsida</taxon>
        <taxon>Liliopsida</taxon>
        <taxon>Poales</taxon>
        <taxon>Bromeliaceae</taxon>
        <taxon>Bromelioideae</taxon>
        <taxon>Ananas</taxon>
    </lineage>
</organism>
<sequence length="133" mass="13893">MQMSYNVVAIDCVRSNNTSAVDSGVHCLLSSFAAVVADKLFSEAVKELGLQCGVEKELDRVRSLLKAIGPASKILQAGAGAPALHLGTSPTLLRVGRRARRAGMGSTAVVIGGAWLVFLCLLLSLSLRKSTLA</sequence>
<accession>A0A6V7PEQ8</accession>
<proteinExistence type="predicted"/>